<feature type="compositionally biased region" description="Polar residues" evidence="2">
    <location>
        <begin position="1"/>
        <end position="19"/>
    </location>
</feature>
<name>A0A1M5VE38_9VIBR</name>
<reference evidence="4 5" key="1">
    <citation type="submission" date="2016-11" db="EMBL/GenBank/DDBJ databases">
        <authorList>
            <person name="Jaros S."/>
            <person name="Januszkiewicz K."/>
            <person name="Wedrychowicz H."/>
        </authorList>
    </citation>
    <scope>NUCLEOTIDE SEQUENCE [LARGE SCALE GENOMIC DNA]</scope>
    <source>
        <strain evidence="4 5">CECT 7868</strain>
    </source>
</reference>
<accession>A0A1M5VE38</accession>
<evidence type="ECO:0000256" key="2">
    <source>
        <dbReference type="SAM" id="MobiDB-lite"/>
    </source>
</evidence>
<dbReference type="RefSeq" id="WP_073602133.1">
    <property type="nucleotide sequence ID" value="NZ_FQXZ01000005.1"/>
</dbReference>
<dbReference type="EMBL" id="FQXZ01000005">
    <property type="protein sequence ID" value="SHH73517.1"/>
    <property type="molecule type" value="Genomic_DNA"/>
</dbReference>
<gene>
    <name evidence="4" type="ORF">VA7868_00359</name>
</gene>
<dbReference type="STRING" id="1216006.VA7868_00359"/>
<keyword evidence="3" id="KW-0472">Membrane</keyword>
<feature type="compositionally biased region" description="Basic and acidic residues" evidence="2">
    <location>
        <begin position="20"/>
        <end position="29"/>
    </location>
</feature>
<proteinExistence type="predicted"/>
<evidence type="ECO:0000256" key="3">
    <source>
        <dbReference type="SAM" id="Phobius"/>
    </source>
</evidence>
<evidence type="ECO:0000313" key="5">
    <source>
        <dbReference type="Proteomes" id="UP000184608"/>
    </source>
</evidence>
<feature type="transmembrane region" description="Helical" evidence="3">
    <location>
        <begin position="381"/>
        <end position="400"/>
    </location>
</feature>
<feature type="transmembrane region" description="Helical" evidence="3">
    <location>
        <begin position="351"/>
        <end position="369"/>
    </location>
</feature>
<keyword evidence="5" id="KW-1185">Reference proteome</keyword>
<keyword evidence="1" id="KW-0175">Coiled coil</keyword>
<feature type="transmembrane region" description="Helical" evidence="3">
    <location>
        <begin position="140"/>
        <end position="161"/>
    </location>
</feature>
<keyword evidence="3" id="KW-1133">Transmembrane helix</keyword>
<feature type="transmembrane region" description="Helical" evidence="3">
    <location>
        <begin position="315"/>
        <end position="331"/>
    </location>
</feature>
<dbReference type="OrthoDB" id="112250at2"/>
<protein>
    <submittedName>
        <fullName evidence="4">Uncharacterized protein</fullName>
    </submittedName>
</protein>
<sequence length="416" mass="48249">MSSIKSENSENMISQPEQNTKQKPDGPTCHDHIIRQARHDYKSELSYAIEEVDLILSYLCRKGMKIAPDIIQDILNTKLAFKTNGQVSVLEESRFWQCYGVLSEQIKPATLASIKETSPSGFWQHQHQGRYKRIKRIPMYYGIAICLLLSVTVILQSYYMIGLDVLQKTDELFIKRNDIQEQIRSLNARPPQQLNAGEQDRLSQLQRQENLLDQQFDSNRILLYQWNTVWRFGRSPQVIFSGYDNFIYHKKLQEAQQQIERLKNMSSTRKNNKKISRYQQTIDQLKATRQLHTSRYLFFSARISAGHIIDLLESYILPLLLGCTGAFTLVLRSIYQSFREETFTVKSCLDYNLRILLGGVMGISSGMLFSDGQSVIEAEYSPMLIAFLIGYNVEILFSLMDNLARRLSHTEQKERT</sequence>
<evidence type="ECO:0000256" key="1">
    <source>
        <dbReference type="SAM" id="Coils"/>
    </source>
</evidence>
<feature type="coiled-coil region" evidence="1">
    <location>
        <begin position="245"/>
        <end position="272"/>
    </location>
</feature>
<dbReference type="Proteomes" id="UP000184608">
    <property type="component" value="Unassembled WGS sequence"/>
</dbReference>
<evidence type="ECO:0000313" key="4">
    <source>
        <dbReference type="EMBL" id="SHH73517.1"/>
    </source>
</evidence>
<keyword evidence="3" id="KW-0812">Transmembrane</keyword>
<organism evidence="4 5">
    <name type="scientific">Vibrio aerogenes CECT 7868</name>
    <dbReference type="NCBI Taxonomy" id="1216006"/>
    <lineage>
        <taxon>Bacteria</taxon>
        <taxon>Pseudomonadati</taxon>
        <taxon>Pseudomonadota</taxon>
        <taxon>Gammaproteobacteria</taxon>
        <taxon>Vibrionales</taxon>
        <taxon>Vibrionaceae</taxon>
        <taxon>Vibrio</taxon>
    </lineage>
</organism>
<feature type="region of interest" description="Disordered" evidence="2">
    <location>
        <begin position="1"/>
        <end position="29"/>
    </location>
</feature>
<dbReference type="AlphaFoldDB" id="A0A1M5VE38"/>